<evidence type="ECO:0000313" key="1">
    <source>
        <dbReference type="EMBL" id="CAL7943166.1"/>
    </source>
</evidence>
<dbReference type="EMBL" id="CAXAJV020001293">
    <property type="protein sequence ID" value="CAL7943166.1"/>
    <property type="molecule type" value="Genomic_DNA"/>
</dbReference>
<keyword evidence="2" id="KW-1185">Reference proteome</keyword>
<gene>
    <name evidence="1" type="ORF">XYLVIOL_LOCUS5929</name>
</gene>
<accession>A0ABP1NQ50</accession>
<reference evidence="1 2" key="1">
    <citation type="submission" date="2024-08" db="EMBL/GenBank/DDBJ databases">
        <authorList>
            <person name="Will J Nash"/>
            <person name="Angela Man"/>
            <person name="Seanna McTaggart"/>
            <person name="Kendall Baker"/>
            <person name="Tom Barker"/>
            <person name="Leah Catchpole"/>
            <person name="Alex Durrant"/>
            <person name="Karim Gharbi"/>
            <person name="Naomi Irish"/>
            <person name="Gemy Kaithakottil"/>
            <person name="Debby Ku"/>
            <person name="Aaliyah Providence"/>
            <person name="Felix Shaw"/>
            <person name="David Swarbreck"/>
            <person name="Chris Watkins"/>
            <person name="Ann M. McCartney"/>
            <person name="Giulio Formenti"/>
            <person name="Alice Mouton"/>
            <person name="Noel Vella"/>
            <person name="Bjorn M von Reumont"/>
            <person name="Adriana Vella"/>
            <person name="Wilfried Haerty"/>
        </authorList>
    </citation>
    <scope>NUCLEOTIDE SEQUENCE [LARGE SCALE GENOMIC DNA]</scope>
</reference>
<evidence type="ECO:0000313" key="2">
    <source>
        <dbReference type="Proteomes" id="UP001642520"/>
    </source>
</evidence>
<dbReference type="Proteomes" id="UP001642520">
    <property type="component" value="Unassembled WGS sequence"/>
</dbReference>
<sequence>MNSFSDLSQMSDLQSISRISRVNCSRICGRIDSLQNLFEHCSLSNNISKNTVNQGSNHLEKIVKSLTLCEENIGDYIKSDIILKCIQEASRNVKRTLSDDVVTKLKGLLLIHELNKYMRLSPMSTSIQEESSVLGITDLPKYDLSYEQMLSIKCYVETLLREKIHAFILRYEQLGGNVKEVLKSTDCNMRKKLFESHAVQILTWKDKIEELCGQYEADIIKCKNLINKWNKLKYEDVSRIYLEKAEYILLQAQVAEVQAKITKISCIMKMYKETPVTIDAYRMLNITVEEKLFAIMNEIKEKENLKKQYENLQNTEYDEVLKIYLNFCKAIKKKKQILEKL</sequence>
<proteinExistence type="predicted"/>
<organism evidence="1 2">
    <name type="scientific">Xylocopa violacea</name>
    <name type="common">Violet carpenter bee</name>
    <name type="synonym">Apis violacea</name>
    <dbReference type="NCBI Taxonomy" id="135666"/>
    <lineage>
        <taxon>Eukaryota</taxon>
        <taxon>Metazoa</taxon>
        <taxon>Ecdysozoa</taxon>
        <taxon>Arthropoda</taxon>
        <taxon>Hexapoda</taxon>
        <taxon>Insecta</taxon>
        <taxon>Pterygota</taxon>
        <taxon>Neoptera</taxon>
        <taxon>Endopterygota</taxon>
        <taxon>Hymenoptera</taxon>
        <taxon>Apocrita</taxon>
        <taxon>Aculeata</taxon>
        <taxon>Apoidea</taxon>
        <taxon>Anthophila</taxon>
        <taxon>Apidae</taxon>
        <taxon>Xylocopa</taxon>
        <taxon>Xylocopa</taxon>
    </lineage>
</organism>
<comment type="caution">
    <text evidence="1">The sequence shown here is derived from an EMBL/GenBank/DDBJ whole genome shotgun (WGS) entry which is preliminary data.</text>
</comment>
<protein>
    <submittedName>
        <fullName evidence="1">Uncharacterized protein</fullName>
    </submittedName>
</protein>
<name>A0ABP1NQ50_XYLVO</name>